<accession>A0A1M6PL93</accession>
<sequence length="102" mass="11114">MKHEINITEHFGARLSNGEEAYAFRISNIAPYANLCDPLVIDFTGVRSANSSFINALIGALFEDHGRELLKTLTFKGCLPTIQVLVEAAIQLGLTKHAAARS</sequence>
<reference evidence="2 3" key="1">
    <citation type="submission" date="2016-11" db="EMBL/GenBank/DDBJ databases">
        <authorList>
            <person name="Jaros S."/>
            <person name="Januszkiewicz K."/>
            <person name="Wedrychowicz H."/>
        </authorList>
    </citation>
    <scope>NUCLEOTIDE SEQUENCE [LARGE SCALE GENOMIC DNA]</scope>
    <source>
        <strain evidence="2 3">DSM 18772</strain>
    </source>
</reference>
<dbReference type="STRING" id="1123071.SAMN02745181_3224"/>
<dbReference type="InterPro" id="IPR025474">
    <property type="entry name" value="DUF4325"/>
</dbReference>
<dbReference type="EMBL" id="FQYR01000005">
    <property type="protein sequence ID" value="SHK08668.1"/>
    <property type="molecule type" value="Genomic_DNA"/>
</dbReference>
<keyword evidence="3" id="KW-1185">Reference proteome</keyword>
<proteinExistence type="predicted"/>
<dbReference type="Proteomes" id="UP000184510">
    <property type="component" value="Unassembled WGS sequence"/>
</dbReference>
<name>A0A1M6PL93_9BACT</name>
<protein>
    <recommendedName>
        <fullName evidence="1">DUF4325 domain-containing protein</fullName>
    </recommendedName>
</protein>
<dbReference type="OrthoDB" id="195524at2"/>
<dbReference type="RefSeq" id="WP_143184769.1">
    <property type="nucleotide sequence ID" value="NZ_FQYR01000005.1"/>
</dbReference>
<gene>
    <name evidence="2" type="ORF">SAMN02745181_3224</name>
</gene>
<evidence type="ECO:0000313" key="3">
    <source>
        <dbReference type="Proteomes" id="UP000184510"/>
    </source>
</evidence>
<dbReference type="AlphaFoldDB" id="A0A1M6PL93"/>
<feature type="domain" description="DUF4325" evidence="1">
    <location>
        <begin position="37"/>
        <end position="81"/>
    </location>
</feature>
<dbReference type="Pfam" id="PF14213">
    <property type="entry name" value="DUF4325"/>
    <property type="match status" value="1"/>
</dbReference>
<dbReference type="InParanoid" id="A0A1M6PL93"/>
<organism evidence="2 3">
    <name type="scientific">Rubritalea squalenifaciens DSM 18772</name>
    <dbReference type="NCBI Taxonomy" id="1123071"/>
    <lineage>
        <taxon>Bacteria</taxon>
        <taxon>Pseudomonadati</taxon>
        <taxon>Verrucomicrobiota</taxon>
        <taxon>Verrucomicrobiia</taxon>
        <taxon>Verrucomicrobiales</taxon>
        <taxon>Rubritaleaceae</taxon>
        <taxon>Rubritalea</taxon>
    </lineage>
</organism>
<evidence type="ECO:0000259" key="1">
    <source>
        <dbReference type="Pfam" id="PF14213"/>
    </source>
</evidence>
<evidence type="ECO:0000313" key="2">
    <source>
        <dbReference type="EMBL" id="SHK08668.1"/>
    </source>
</evidence>